<comment type="caution">
    <text evidence="7">The sequence shown here is derived from an EMBL/GenBank/DDBJ whole genome shotgun (WGS) entry which is preliminary data.</text>
</comment>
<dbReference type="PANTHER" id="PTHR43791:SF59">
    <property type="entry name" value="TRANSPORTER, PUTATIVE (AFU_ORTHOLOGUE AFUA_1G06550)-RELATED"/>
    <property type="match status" value="1"/>
</dbReference>
<keyword evidence="3 6" id="KW-0812">Transmembrane</keyword>
<dbReference type="GO" id="GO:0016020">
    <property type="term" value="C:membrane"/>
    <property type="evidence" value="ECO:0007669"/>
    <property type="project" value="UniProtKB-SubCell"/>
</dbReference>
<keyword evidence="2" id="KW-0813">Transport</keyword>
<evidence type="ECO:0000256" key="5">
    <source>
        <dbReference type="ARBA" id="ARBA00023136"/>
    </source>
</evidence>
<sequence>MTVRFFLGLMESIIGPVFVIITSNWWTRPEQAFRTAFWLGGTPGPIATWKLFFLFFGSLSFAFSFVLMYFMPDNQANTRWLSERERKVAIERVRENRTVTSDNHWKWDQFWEALKDPQTTFFFITAV</sequence>
<dbReference type="Gene3D" id="1.20.1250.20">
    <property type="entry name" value="MFS general substrate transporter like domains"/>
    <property type="match status" value="1"/>
</dbReference>
<proteinExistence type="predicted"/>
<feature type="transmembrane region" description="Helical" evidence="6">
    <location>
        <begin position="5"/>
        <end position="26"/>
    </location>
</feature>
<evidence type="ECO:0000256" key="2">
    <source>
        <dbReference type="ARBA" id="ARBA00022448"/>
    </source>
</evidence>
<organism evidence="7 8">
    <name type="scientific">Colletotrichum liriopes</name>
    <dbReference type="NCBI Taxonomy" id="708192"/>
    <lineage>
        <taxon>Eukaryota</taxon>
        <taxon>Fungi</taxon>
        <taxon>Dikarya</taxon>
        <taxon>Ascomycota</taxon>
        <taxon>Pezizomycotina</taxon>
        <taxon>Sordariomycetes</taxon>
        <taxon>Hypocreomycetidae</taxon>
        <taxon>Glomerellales</taxon>
        <taxon>Glomerellaceae</taxon>
        <taxon>Colletotrichum</taxon>
        <taxon>Colletotrichum spaethianum species complex</taxon>
    </lineage>
</organism>
<protein>
    <submittedName>
        <fullName evidence="7">Transporter C757.13</fullName>
    </submittedName>
</protein>
<keyword evidence="5 6" id="KW-0472">Membrane</keyword>
<dbReference type="AlphaFoldDB" id="A0AA37GPA6"/>
<keyword evidence="8" id="KW-1185">Reference proteome</keyword>
<comment type="subcellular location">
    <subcellularLocation>
        <location evidence="1">Membrane</location>
        <topology evidence="1">Multi-pass membrane protein</topology>
    </subcellularLocation>
</comment>
<keyword evidence="4 6" id="KW-1133">Transmembrane helix</keyword>
<evidence type="ECO:0000256" key="6">
    <source>
        <dbReference type="SAM" id="Phobius"/>
    </source>
</evidence>
<evidence type="ECO:0000313" key="7">
    <source>
        <dbReference type="EMBL" id="GJC84708.1"/>
    </source>
</evidence>
<dbReference type="Proteomes" id="UP001055172">
    <property type="component" value="Unassembled WGS sequence"/>
</dbReference>
<evidence type="ECO:0000256" key="4">
    <source>
        <dbReference type="ARBA" id="ARBA00022989"/>
    </source>
</evidence>
<feature type="transmembrane region" description="Helical" evidence="6">
    <location>
        <begin position="46"/>
        <end position="70"/>
    </location>
</feature>
<name>A0AA37GPA6_9PEZI</name>
<evidence type="ECO:0000256" key="1">
    <source>
        <dbReference type="ARBA" id="ARBA00004141"/>
    </source>
</evidence>
<accession>A0AA37GPA6</accession>
<dbReference type="InterPro" id="IPR036259">
    <property type="entry name" value="MFS_trans_sf"/>
</dbReference>
<evidence type="ECO:0000256" key="3">
    <source>
        <dbReference type="ARBA" id="ARBA00022692"/>
    </source>
</evidence>
<dbReference type="EMBL" id="BPPX01000015">
    <property type="protein sequence ID" value="GJC84708.1"/>
    <property type="molecule type" value="Genomic_DNA"/>
</dbReference>
<gene>
    <name evidence="7" type="ORF">ColLi_07546</name>
</gene>
<evidence type="ECO:0000313" key="8">
    <source>
        <dbReference type="Proteomes" id="UP001055172"/>
    </source>
</evidence>
<reference evidence="7 8" key="1">
    <citation type="submission" date="2021-07" db="EMBL/GenBank/DDBJ databases">
        <title>Genome data of Colletotrichum spaethianum.</title>
        <authorList>
            <person name="Utami Y.D."/>
            <person name="Hiruma K."/>
        </authorList>
    </citation>
    <scope>NUCLEOTIDE SEQUENCE [LARGE SCALE GENOMIC DNA]</scope>
    <source>
        <strain evidence="7 8">MAFF 242679</strain>
    </source>
</reference>
<dbReference type="SUPFAM" id="SSF103473">
    <property type="entry name" value="MFS general substrate transporter"/>
    <property type="match status" value="1"/>
</dbReference>
<dbReference type="GO" id="GO:0022857">
    <property type="term" value="F:transmembrane transporter activity"/>
    <property type="evidence" value="ECO:0007669"/>
    <property type="project" value="TreeGrafter"/>
</dbReference>
<dbReference type="PANTHER" id="PTHR43791">
    <property type="entry name" value="PERMEASE-RELATED"/>
    <property type="match status" value="1"/>
</dbReference>